<evidence type="ECO:0000313" key="9">
    <source>
        <dbReference type="Proteomes" id="UP000034841"/>
    </source>
</evidence>
<evidence type="ECO:0000256" key="5">
    <source>
        <dbReference type="SAM" id="MobiDB-lite"/>
    </source>
</evidence>
<keyword evidence="8" id="KW-0413">Isomerase</keyword>
<keyword evidence="3" id="KW-0274">FAD</keyword>
<dbReference type="PANTHER" id="PTHR42973:SF54">
    <property type="entry name" value="FAD-BINDING PCMH-TYPE DOMAIN-CONTAINING PROTEIN"/>
    <property type="match status" value="1"/>
</dbReference>
<dbReference type="GO" id="GO:0016491">
    <property type="term" value="F:oxidoreductase activity"/>
    <property type="evidence" value="ECO:0007669"/>
    <property type="project" value="UniProtKB-KW"/>
</dbReference>
<sequence length="522" mass="54627">MTRFYTILGSALLLSRGSYATTGTITSADSCTATTPKAHTTGSSAGGDGNSTDACSALASVVPNGVVLPSSDAYAKSVNYWASGPASSKPDCFVIPSTGAQVGEIVKLLIKKSTPFTVKGGGHTPYAGASSRDGGVVISMESMAGVELSHDRSTVVVGPGARWIDVSRSLDPHGLSVVGGRIGDVGVSGLLLGGGLSFFSGKLGFACDNVKEYEVVLASGQVVAASADSYQDLFWALRGGGGQNFGIVTSFRLRTVKTPGLWSNRNYIAGEPLIQQSISAFASLPPALKEDTDAHAYFALVDVSGMGTLASPSLFHPAPLQDNKWPATFAEFEKIPGLFNETVAGNISTIIGPTTPAAGSFQLWQTLTVKASSADVLLDFYKIFVEMVSETRAQLDAAAMPTINFHTLTTKTLSLTGQNGGNPLGLSAASGPLWIIQVNLQWNDASKTEAATAIAQNTLAKAQDAAKARGVLEPFEYMNYAYKTQDVLAGYGSFNQAKLKMISEKYAFGGAIKKLWTGYFQV</sequence>
<dbReference type="InterPro" id="IPR036318">
    <property type="entry name" value="FAD-bd_PCMH-like_sf"/>
</dbReference>
<comment type="caution">
    <text evidence="8">The sequence shown here is derived from an EMBL/GenBank/DDBJ whole genome shotgun (WGS) entry which is preliminary data.</text>
</comment>
<dbReference type="GO" id="GO:0016853">
    <property type="term" value="F:isomerase activity"/>
    <property type="evidence" value="ECO:0007669"/>
    <property type="project" value="UniProtKB-KW"/>
</dbReference>
<dbReference type="InterPro" id="IPR016166">
    <property type="entry name" value="FAD-bd_PCMH"/>
</dbReference>
<dbReference type="InterPro" id="IPR050416">
    <property type="entry name" value="FAD-linked_Oxidoreductase"/>
</dbReference>
<evidence type="ECO:0000313" key="8">
    <source>
        <dbReference type="EMBL" id="KKF94292.1"/>
    </source>
</evidence>
<gene>
    <name evidence="8" type="primary">sol5_1</name>
    <name evidence="8" type="ORF">CFO_g3366</name>
</gene>
<dbReference type="Proteomes" id="UP000034841">
    <property type="component" value="Unassembled WGS sequence"/>
</dbReference>
<dbReference type="Pfam" id="PF01565">
    <property type="entry name" value="FAD_binding_4"/>
    <property type="match status" value="1"/>
</dbReference>
<dbReference type="Gene3D" id="3.30.465.10">
    <property type="match status" value="1"/>
</dbReference>
<accession>A0A0F8CUA4</accession>
<evidence type="ECO:0000256" key="3">
    <source>
        <dbReference type="ARBA" id="ARBA00022827"/>
    </source>
</evidence>
<keyword evidence="6" id="KW-0732">Signal</keyword>
<dbReference type="AlphaFoldDB" id="A0A0F8CUA4"/>
<keyword evidence="4" id="KW-0560">Oxidoreductase</keyword>
<feature type="region of interest" description="Disordered" evidence="5">
    <location>
        <begin position="28"/>
        <end position="48"/>
    </location>
</feature>
<dbReference type="PANTHER" id="PTHR42973">
    <property type="entry name" value="BINDING OXIDOREDUCTASE, PUTATIVE (AFU_ORTHOLOGUE AFUA_1G17690)-RELATED"/>
    <property type="match status" value="1"/>
</dbReference>
<dbReference type="InterPro" id="IPR006094">
    <property type="entry name" value="Oxid_FAD_bind_N"/>
</dbReference>
<keyword evidence="9" id="KW-1185">Reference proteome</keyword>
<protein>
    <submittedName>
        <fullName evidence="8">Bifunctional solanapyrone synthase</fullName>
        <ecNumber evidence="8">5.5.1.20</ecNumber>
    </submittedName>
</protein>
<evidence type="ECO:0000256" key="1">
    <source>
        <dbReference type="ARBA" id="ARBA00005466"/>
    </source>
</evidence>
<feature type="compositionally biased region" description="Polar residues" evidence="5">
    <location>
        <begin position="28"/>
        <end position="43"/>
    </location>
</feature>
<feature type="chain" id="PRO_5002528298" evidence="6">
    <location>
        <begin position="21"/>
        <end position="522"/>
    </location>
</feature>
<comment type="similarity">
    <text evidence="1">Belongs to the oxygen-dependent FAD-linked oxidoreductase family.</text>
</comment>
<proteinExistence type="inferred from homology"/>
<feature type="signal peptide" evidence="6">
    <location>
        <begin position="1"/>
        <end position="20"/>
    </location>
</feature>
<dbReference type="PROSITE" id="PS51387">
    <property type="entry name" value="FAD_PCMH"/>
    <property type="match status" value="1"/>
</dbReference>
<dbReference type="EMBL" id="LBBL01000170">
    <property type="protein sequence ID" value="KKF94292.1"/>
    <property type="molecule type" value="Genomic_DNA"/>
</dbReference>
<evidence type="ECO:0000256" key="2">
    <source>
        <dbReference type="ARBA" id="ARBA00022630"/>
    </source>
</evidence>
<reference evidence="8 9" key="1">
    <citation type="submission" date="2015-04" db="EMBL/GenBank/DDBJ databases">
        <title>Genome sequence of Ceratocystis platani, a major pathogen of plane trees.</title>
        <authorList>
            <person name="Belbahri L."/>
        </authorList>
    </citation>
    <scope>NUCLEOTIDE SEQUENCE [LARGE SCALE GENOMIC DNA]</scope>
    <source>
        <strain evidence="8 9">CFO</strain>
    </source>
</reference>
<evidence type="ECO:0000259" key="7">
    <source>
        <dbReference type="PROSITE" id="PS51387"/>
    </source>
</evidence>
<evidence type="ECO:0000256" key="4">
    <source>
        <dbReference type="ARBA" id="ARBA00023002"/>
    </source>
</evidence>
<dbReference type="SUPFAM" id="SSF56176">
    <property type="entry name" value="FAD-binding/transporter-associated domain-like"/>
    <property type="match status" value="1"/>
</dbReference>
<dbReference type="EC" id="5.5.1.20" evidence="8"/>
<feature type="domain" description="FAD-binding PCMH-type" evidence="7">
    <location>
        <begin position="86"/>
        <end position="258"/>
    </location>
</feature>
<evidence type="ECO:0000256" key="6">
    <source>
        <dbReference type="SAM" id="SignalP"/>
    </source>
</evidence>
<keyword evidence="2" id="KW-0285">Flavoprotein</keyword>
<dbReference type="GO" id="GO:0071949">
    <property type="term" value="F:FAD binding"/>
    <property type="evidence" value="ECO:0007669"/>
    <property type="project" value="InterPro"/>
</dbReference>
<dbReference type="InterPro" id="IPR016169">
    <property type="entry name" value="FAD-bd_PCMH_sub2"/>
</dbReference>
<name>A0A0F8CUA4_CERFI</name>
<organism evidence="8 9">
    <name type="scientific">Ceratocystis fimbriata f. sp. platani</name>
    <dbReference type="NCBI Taxonomy" id="88771"/>
    <lineage>
        <taxon>Eukaryota</taxon>
        <taxon>Fungi</taxon>
        <taxon>Dikarya</taxon>
        <taxon>Ascomycota</taxon>
        <taxon>Pezizomycotina</taxon>
        <taxon>Sordariomycetes</taxon>
        <taxon>Hypocreomycetidae</taxon>
        <taxon>Microascales</taxon>
        <taxon>Ceratocystidaceae</taxon>
        <taxon>Ceratocystis</taxon>
    </lineage>
</organism>
<dbReference type="OrthoDB" id="2151789at2759"/>